<gene>
    <name evidence="5" type="ORF">B0T19DRAFT_399472</name>
</gene>
<dbReference type="PANTHER" id="PTHR47700">
    <property type="entry name" value="V CHITINASE, PUTATIVE (AFU_ORTHOLOGUE AFUA_6G13720)-RELATED"/>
    <property type="match status" value="1"/>
</dbReference>
<name>A0AAE0IZL8_9PEZI</name>
<feature type="domain" description="LysM" evidence="4">
    <location>
        <begin position="260"/>
        <end position="306"/>
    </location>
</feature>
<evidence type="ECO:0000313" key="5">
    <source>
        <dbReference type="EMBL" id="KAK3333837.1"/>
    </source>
</evidence>
<feature type="signal peptide" evidence="3">
    <location>
        <begin position="1"/>
        <end position="18"/>
    </location>
</feature>
<proteinExistence type="predicted"/>
<dbReference type="EMBL" id="JAUEPO010000002">
    <property type="protein sequence ID" value="KAK3333837.1"/>
    <property type="molecule type" value="Genomic_DNA"/>
</dbReference>
<feature type="domain" description="LysM" evidence="4">
    <location>
        <begin position="311"/>
        <end position="357"/>
    </location>
</feature>
<feature type="domain" description="LysM" evidence="4">
    <location>
        <begin position="376"/>
        <end position="424"/>
    </location>
</feature>
<protein>
    <recommendedName>
        <fullName evidence="4">LysM domain-containing protein</fullName>
    </recommendedName>
</protein>
<keyword evidence="3" id="KW-0732">Signal</keyword>
<feature type="chain" id="PRO_5041978399" description="LysM domain-containing protein" evidence="3">
    <location>
        <begin position="19"/>
        <end position="441"/>
    </location>
</feature>
<keyword evidence="1" id="KW-0147">Chitin-binding</keyword>
<dbReference type="Pfam" id="PF01476">
    <property type="entry name" value="LysM"/>
    <property type="match status" value="3"/>
</dbReference>
<accession>A0AAE0IZL8</accession>
<evidence type="ECO:0000256" key="1">
    <source>
        <dbReference type="ARBA" id="ARBA00022669"/>
    </source>
</evidence>
<comment type="caution">
    <text evidence="5">The sequence shown here is derived from an EMBL/GenBank/DDBJ whole genome shotgun (WGS) entry which is preliminary data.</text>
</comment>
<dbReference type="SUPFAM" id="SSF54106">
    <property type="entry name" value="LysM domain"/>
    <property type="match status" value="3"/>
</dbReference>
<dbReference type="PROSITE" id="PS51782">
    <property type="entry name" value="LYSM"/>
    <property type="match status" value="3"/>
</dbReference>
<dbReference type="Gene3D" id="3.10.350.10">
    <property type="entry name" value="LysM domain"/>
    <property type="match status" value="3"/>
</dbReference>
<keyword evidence="6" id="KW-1185">Reference proteome</keyword>
<dbReference type="AlphaFoldDB" id="A0AAE0IZL8"/>
<evidence type="ECO:0000256" key="3">
    <source>
        <dbReference type="SAM" id="SignalP"/>
    </source>
</evidence>
<evidence type="ECO:0000313" key="6">
    <source>
        <dbReference type="Proteomes" id="UP001286456"/>
    </source>
</evidence>
<organism evidence="5 6">
    <name type="scientific">Cercophora scortea</name>
    <dbReference type="NCBI Taxonomy" id="314031"/>
    <lineage>
        <taxon>Eukaryota</taxon>
        <taxon>Fungi</taxon>
        <taxon>Dikarya</taxon>
        <taxon>Ascomycota</taxon>
        <taxon>Pezizomycotina</taxon>
        <taxon>Sordariomycetes</taxon>
        <taxon>Sordariomycetidae</taxon>
        <taxon>Sordariales</taxon>
        <taxon>Lasiosphaeriaceae</taxon>
        <taxon>Cercophora</taxon>
    </lineage>
</organism>
<dbReference type="Proteomes" id="UP001286456">
    <property type="component" value="Unassembled WGS sequence"/>
</dbReference>
<dbReference type="GO" id="GO:0008061">
    <property type="term" value="F:chitin binding"/>
    <property type="evidence" value="ECO:0007669"/>
    <property type="project" value="UniProtKB-KW"/>
</dbReference>
<dbReference type="InterPro" id="IPR018392">
    <property type="entry name" value="LysM"/>
</dbReference>
<dbReference type="InterPro" id="IPR036779">
    <property type="entry name" value="LysM_dom_sf"/>
</dbReference>
<evidence type="ECO:0000259" key="4">
    <source>
        <dbReference type="PROSITE" id="PS51782"/>
    </source>
</evidence>
<dbReference type="PANTHER" id="PTHR47700:SF2">
    <property type="entry name" value="CHITINASE"/>
    <property type="match status" value="1"/>
</dbReference>
<keyword evidence="2" id="KW-0843">Virulence</keyword>
<reference evidence="5" key="1">
    <citation type="journal article" date="2023" name="Mol. Phylogenet. Evol.">
        <title>Genome-scale phylogeny and comparative genomics of the fungal order Sordariales.</title>
        <authorList>
            <person name="Hensen N."/>
            <person name="Bonometti L."/>
            <person name="Westerberg I."/>
            <person name="Brannstrom I.O."/>
            <person name="Guillou S."/>
            <person name="Cros-Aarteil S."/>
            <person name="Calhoun S."/>
            <person name="Haridas S."/>
            <person name="Kuo A."/>
            <person name="Mondo S."/>
            <person name="Pangilinan J."/>
            <person name="Riley R."/>
            <person name="LaButti K."/>
            <person name="Andreopoulos B."/>
            <person name="Lipzen A."/>
            <person name="Chen C."/>
            <person name="Yan M."/>
            <person name="Daum C."/>
            <person name="Ng V."/>
            <person name="Clum A."/>
            <person name="Steindorff A."/>
            <person name="Ohm R.A."/>
            <person name="Martin F."/>
            <person name="Silar P."/>
            <person name="Natvig D.O."/>
            <person name="Lalanne C."/>
            <person name="Gautier V."/>
            <person name="Ament-Velasquez S.L."/>
            <person name="Kruys A."/>
            <person name="Hutchinson M.I."/>
            <person name="Powell A.J."/>
            <person name="Barry K."/>
            <person name="Miller A.N."/>
            <person name="Grigoriev I.V."/>
            <person name="Debuchy R."/>
            <person name="Gladieux P."/>
            <person name="Hiltunen Thoren M."/>
            <person name="Johannesson H."/>
        </authorList>
    </citation>
    <scope>NUCLEOTIDE SEQUENCE</scope>
    <source>
        <strain evidence="5">SMH4131-1</strain>
    </source>
</reference>
<dbReference type="InterPro" id="IPR053214">
    <property type="entry name" value="LysM12-like"/>
</dbReference>
<sequence>MKLHSALGVVPFVALAQGARTFFSALEICPDLCSTLGTNPANWTHYHDFGELTLCDKVSLFDLALHNPVDDPETHLTRACGAPGTQPQDSTAAEVRIVSSTRGSGRSTAGDLASSAEQLVTYIASDSNCAATIMFAQSGDVVLGAYVGSQIDKKSAAAVLTQHSVKRTKAGQMAVQICDDTTSSSQILGVFGHTRGNLAAVQDAVREWSDAKCFSGLDNEEFVPDITVRVLPAMKYIETENLDPTYIPAKRHLDTRATCSTTTVVSGDGCWTVGDQCGITTEKLVEYNGGSDSFCSGLQVGQTANSDGTCKYVQAVSGDYCSLLADKCGITLAQLQARNGGEVSFCSGLQVGQYVCCSTGDLPDFSPRGNSDGSCFEYTIQADDTCESIATANQMEVDVINDVNGQTWGWSGCSDIQPGQVICLSIGDAPMPSYMSNAICG</sequence>
<dbReference type="CDD" id="cd00118">
    <property type="entry name" value="LysM"/>
    <property type="match status" value="2"/>
</dbReference>
<evidence type="ECO:0000256" key="2">
    <source>
        <dbReference type="ARBA" id="ARBA00023026"/>
    </source>
</evidence>
<dbReference type="SMART" id="SM00257">
    <property type="entry name" value="LysM"/>
    <property type="match status" value="3"/>
</dbReference>
<reference evidence="5" key="2">
    <citation type="submission" date="2023-06" db="EMBL/GenBank/DDBJ databases">
        <authorList>
            <consortium name="Lawrence Berkeley National Laboratory"/>
            <person name="Haridas S."/>
            <person name="Hensen N."/>
            <person name="Bonometti L."/>
            <person name="Westerberg I."/>
            <person name="Brannstrom I.O."/>
            <person name="Guillou S."/>
            <person name="Cros-Aarteil S."/>
            <person name="Calhoun S."/>
            <person name="Kuo A."/>
            <person name="Mondo S."/>
            <person name="Pangilinan J."/>
            <person name="Riley R."/>
            <person name="Labutti K."/>
            <person name="Andreopoulos B."/>
            <person name="Lipzen A."/>
            <person name="Chen C."/>
            <person name="Yanf M."/>
            <person name="Daum C."/>
            <person name="Ng V."/>
            <person name="Clum A."/>
            <person name="Steindorff A."/>
            <person name="Ohm R."/>
            <person name="Martin F."/>
            <person name="Silar P."/>
            <person name="Natvig D."/>
            <person name="Lalanne C."/>
            <person name="Gautier V."/>
            <person name="Ament-Velasquez S.L."/>
            <person name="Kruys A."/>
            <person name="Hutchinson M.I."/>
            <person name="Powell A.J."/>
            <person name="Barry K."/>
            <person name="Miller A.N."/>
            <person name="Grigoriev I.V."/>
            <person name="Debuchy R."/>
            <person name="Gladieux P."/>
            <person name="Thoren M.H."/>
            <person name="Johannesson H."/>
        </authorList>
    </citation>
    <scope>NUCLEOTIDE SEQUENCE</scope>
    <source>
        <strain evidence="5">SMH4131-1</strain>
    </source>
</reference>